<accession>A0A8J6Q0K3</accession>
<organism evidence="2 3">
    <name type="scientific">Aestuariibaculum marinum</name>
    <dbReference type="NCBI Taxonomy" id="2683592"/>
    <lineage>
        <taxon>Bacteria</taxon>
        <taxon>Pseudomonadati</taxon>
        <taxon>Bacteroidota</taxon>
        <taxon>Flavobacteriia</taxon>
        <taxon>Flavobacteriales</taxon>
        <taxon>Flavobacteriaceae</taxon>
    </lineage>
</organism>
<evidence type="ECO:0000313" key="3">
    <source>
        <dbReference type="Proteomes" id="UP000621516"/>
    </source>
</evidence>
<gene>
    <name evidence="2" type="ORF">ICJ85_02500</name>
</gene>
<dbReference type="EMBL" id="JACVXD010000001">
    <property type="protein sequence ID" value="MBD0822879.1"/>
    <property type="molecule type" value="Genomic_DNA"/>
</dbReference>
<dbReference type="SUPFAM" id="SSF54427">
    <property type="entry name" value="NTF2-like"/>
    <property type="match status" value="2"/>
</dbReference>
<evidence type="ECO:0000259" key="1">
    <source>
        <dbReference type="Pfam" id="PF12680"/>
    </source>
</evidence>
<dbReference type="InterPro" id="IPR032710">
    <property type="entry name" value="NTF2-like_dom_sf"/>
</dbReference>
<dbReference type="Proteomes" id="UP000621516">
    <property type="component" value="Unassembled WGS sequence"/>
</dbReference>
<dbReference type="RefSeq" id="WP_188222186.1">
    <property type="nucleotide sequence ID" value="NZ_JACVXD010000001.1"/>
</dbReference>
<comment type="caution">
    <text evidence="2">The sequence shown here is derived from an EMBL/GenBank/DDBJ whole genome shotgun (WGS) entry which is preliminary data.</text>
</comment>
<sequence length="308" mass="35697">MKKLAIIGMMMSSIIMFSQTKKNGTIYVEHPAIKVVEDMTKAFVEGDTVKVASYLADDFKAYNGMNTDPDNEGVDKSRYLRQVAFWHNNTSYLSIERAPGAYPDALEYKESGLWVQTWDFLKGVHDKTGVRLNMQLHRLFVIDDDNKIKMMITYDDGTVFQELRQGFQPRTNGTIYNQHENINKVRRMMSALENADADKGFSYFTEDAEFSNLDMPWGETHSLAEEKEGFTKMLDDWTIDAIEVVGYPDYLEYELGAAKVVQSWWKVRMTRKKDDKKFVIPMMLTHDFNDEGMITRERGYYSLSALME</sequence>
<feature type="domain" description="SnoaL-like" evidence="1">
    <location>
        <begin position="185"/>
        <end position="296"/>
    </location>
</feature>
<proteinExistence type="predicted"/>
<dbReference type="Gene3D" id="3.10.450.50">
    <property type="match status" value="2"/>
</dbReference>
<name>A0A8J6Q0K3_9FLAO</name>
<dbReference type="Pfam" id="PF12680">
    <property type="entry name" value="SnoaL_2"/>
    <property type="match status" value="1"/>
</dbReference>
<reference evidence="2 3" key="1">
    <citation type="journal article" date="2018" name="J. Microbiol.">
        <title>Aestuariibaculum marinum sp. nov., a marine bacterium isolated from seawater in South Korea.</title>
        <authorList>
            <person name="Choi J."/>
            <person name="Lee D."/>
            <person name="Jang J.H."/>
            <person name="Cha S."/>
            <person name="Seo T."/>
        </authorList>
    </citation>
    <scope>NUCLEOTIDE SEQUENCE [LARGE SCALE GENOMIC DNA]</scope>
    <source>
        <strain evidence="2 3">IP7</strain>
    </source>
</reference>
<keyword evidence="3" id="KW-1185">Reference proteome</keyword>
<evidence type="ECO:0000313" key="2">
    <source>
        <dbReference type="EMBL" id="MBD0822879.1"/>
    </source>
</evidence>
<dbReference type="InterPro" id="IPR037401">
    <property type="entry name" value="SnoaL-like"/>
</dbReference>
<dbReference type="AlphaFoldDB" id="A0A8J6Q0K3"/>
<protein>
    <submittedName>
        <fullName evidence="2">Nuclear transport factor 2 family protein</fullName>
    </submittedName>
</protein>